<dbReference type="InterPro" id="IPR001633">
    <property type="entry name" value="EAL_dom"/>
</dbReference>
<dbReference type="InterPro" id="IPR035965">
    <property type="entry name" value="PAS-like_dom_sf"/>
</dbReference>
<name>A0A2K8UH14_9GAMM</name>
<proteinExistence type="predicted"/>
<dbReference type="EMBL" id="CP020370">
    <property type="protein sequence ID" value="AUB84874.1"/>
    <property type="molecule type" value="Genomic_DNA"/>
</dbReference>
<dbReference type="Gene3D" id="3.20.20.450">
    <property type="entry name" value="EAL domain"/>
    <property type="match status" value="1"/>
</dbReference>
<dbReference type="Gene3D" id="3.30.70.270">
    <property type="match status" value="1"/>
</dbReference>
<dbReference type="PROSITE" id="PS50887">
    <property type="entry name" value="GGDEF"/>
    <property type="match status" value="1"/>
</dbReference>
<dbReference type="NCBIfam" id="TIGR00254">
    <property type="entry name" value="GGDEF"/>
    <property type="match status" value="1"/>
</dbReference>
<gene>
    <name evidence="4" type="ORF">THSYN_21115</name>
</gene>
<dbReference type="SMART" id="SM00267">
    <property type="entry name" value="GGDEF"/>
    <property type="match status" value="1"/>
</dbReference>
<protein>
    <submittedName>
        <fullName evidence="4">Diguanylate cyclase</fullName>
    </submittedName>
</protein>
<dbReference type="KEGG" id="tsy:THSYN_21115"/>
<dbReference type="PROSITE" id="PS50883">
    <property type="entry name" value="EAL"/>
    <property type="match status" value="1"/>
</dbReference>
<reference evidence="4 5" key="1">
    <citation type="submission" date="2017-03" db="EMBL/GenBank/DDBJ databases">
        <title>Complete genome sequence of Candidatus 'Thiodictyon syntrophicum' sp. nov. strain Cad16T, a photolithoautotroph purple sulfur bacterium isolated from an alpine meromictic lake.</title>
        <authorList>
            <person name="Luedin S.M."/>
            <person name="Pothier J.F."/>
            <person name="Danza F."/>
            <person name="Storelli N."/>
            <person name="Wittwer M."/>
            <person name="Tonolla M."/>
        </authorList>
    </citation>
    <scope>NUCLEOTIDE SEQUENCE [LARGE SCALE GENOMIC DNA]</scope>
    <source>
        <strain evidence="4 5">Cad16T</strain>
    </source>
</reference>
<dbReference type="SUPFAM" id="SSF55785">
    <property type="entry name" value="PYP-like sensor domain (PAS domain)"/>
    <property type="match status" value="1"/>
</dbReference>
<keyword evidence="5" id="KW-1185">Reference proteome</keyword>
<dbReference type="InterPro" id="IPR029787">
    <property type="entry name" value="Nucleotide_cyclase"/>
</dbReference>
<evidence type="ECO:0000313" key="4">
    <source>
        <dbReference type="EMBL" id="AUB84874.1"/>
    </source>
</evidence>
<evidence type="ECO:0000259" key="2">
    <source>
        <dbReference type="PROSITE" id="PS50883"/>
    </source>
</evidence>
<evidence type="ECO:0000259" key="3">
    <source>
        <dbReference type="PROSITE" id="PS50887"/>
    </source>
</evidence>
<keyword evidence="1" id="KW-0472">Membrane</keyword>
<feature type="domain" description="GGDEF" evidence="3">
    <location>
        <begin position="230"/>
        <end position="362"/>
    </location>
</feature>
<dbReference type="InterPro" id="IPR043128">
    <property type="entry name" value="Rev_trsase/Diguanyl_cyclase"/>
</dbReference>
<dbReference type="Gene3D" id="3.30.450.20">
    <property type="entry name" value="PAS domain"/>
    <property type="match status" value="1"/>
</dbReference>
<dbReference type="SMART" id="SM00052">
    <property type="entry name" value="EAL"/>
    <property type="match status" value="1"/>
</dbReference>
<dbReference type="SUPFAM" id="SSF55073">
    <property type="entry name" value="Nucleotide cyclase"/>
    <property type="match status" value="1"/>
</dbReference>
<dbReference type="Proteomes" id="UP000232638">
    <property type="component" value="Chromosome"/>
</dbReference>
<dbReference type="PANTHER" id="PTHR44757">
    <property type="entry name" value="DIGUANYLATE CYCLASE DGCP"/>
    <property type="match status" value="1"/>
</dbReference>
<dbReference type="CDD" id="cd01949">
    <property type="entry name" value="GGDEF"/>
    <property type="match status" value="1"/>
</dbReference>
<dbReference type="Pfam" id="PF00990">
    <property type="entry name" value="GGDEF"/>
    <property type="match status" value="1"/>
</dbReference>
<dbReference type="InterPro" id="IPR052155">
    <property type="entry name" value="Biofilm_reg_signaling"/>
</dbReference>
<feature type="domain" description="EAL" evidence="2">
    <location>
        <begin position="373"/>
        <end position="632"/>
    </location>
</feature>
<dbReference type="CDD" id="cd01948">
    <property type="entry name" value="EAL"/>
    <property type="match status" value="1"/>
</dbReference>
<sequence>MASLGLVTAALGVLVALALWVWPHGYPGRVGAAPAGAGLTLALALAGSAAALSLGVFVRLRRLARAQTAELGDLRAAGEILRAILGTTGKGVILADPGLRIRIFNPAAEILFRRLCDETLSVPVTALIPSLATPAAVAPAAGEAAESPRVRHCHGVRAGVEFPARLLLRNLTLDGAPWLLILVEDLTESERAEARLDYLEHHDPLTGLSNRRTIERLIGASIADPERAERPHALCLIDLDHFKIINATCGHAAGDKLLKQLGRIIAARLPTATAMARLGGDEFAALFVGDAVADAPAACEALVRTLRSFPFTWEGRSYDLTISVGIADFEPTQGALIALGRADIACQVAKTQGGGRLHRYSPEDTGSMRCQGDLELVSSIGRALDADRFRVVAQPIRPLLDPGAPTHYEILVRMQDDQGRLVAPDDFIPAAERYVLMPTVDRWILAHVLRSQAPRLRRWHARYPDRFLFAVNLSATTLVDEGFLPYLQRQFRDYCVPYPSICFEVTETAAVSDLGRARAFMQRLCDLGSCFAVDDFGTGFASYTYVKSLPIRYLKIDGSFVHHLIDEPVDRAFVESINHIGHVLGLQTIAEWAETPAVVEVLRGLGVDFAQGYGVGVPVALGDLRFDDDDEEEEDLSANERK</sequence>
<keyword evidence="1" id="KW-1133">Transmembrane helix</keyword>
<dbReference type="InterPro" id="IPR035919">
    <property type="entry name" value="EAL_sf"/>
</dbReference>
<evidence type="ECO:0000256" key="1">
    <source>
        <dbReference type="SAM" id="Phobius"/>
    </source>
</evidence>
<evidence type="ECO:0000313" key="5">
    <source>
        <dbReference type="Proteomes" id="UP000232638"/>
    </source>
</evidence>
<dbReference type="InterPro" id="IPR000160">
    <property type="entry name" value="GGDEF_dom"/>
</dbReference>
<organism evidence="4 5">
    <name type="scientific">Candidatus Thiodictyon syntrophicum</name>
    <dbReference type="NCBI Taxonomy" id="1166950"/>
    <lineage>
        <taxon>Bacteria</taxon>
        <taxon>Pseudomonadati</taxon>
        <taxon>Pseudomonadota</taxon>
        <taxon>Gammaproteobacteria</taxon>
        <taxon>Chromatiales</taxon>
        <taxon>Chromatiaceae</taxon>
        <taxon>Thiodictyon</taxon>
    </lineage>
</organism>
<accession>A0A2K8UH14</accession>
<dbReference type="Pfam" id="PF00563">
    <property type="entry name" value="EAL"/>
    <property type="match status" value="1"/>
</dbReference>
<dbReference type="PANTHER" id="PTHR44757:SF4">
    <property type="entry name" value="DIGUANYLATE CYCLASE DGCE-RELATED"/>
    <property type="match status" value="1"/>
</dbReference>
<dbReference type="AlphaFoldDB" id="A0A2K8UH14"/>
<dbReference type="SUPFAM" id="SSF141868">
    <property type="entry name" value="EAL domain-like"/>
    <property type="match status" value="1"/>
</dbReference>
<keyword evidence="1" id="KW-0812">Transmembrane</keyword>
<feature type="transmembrane region" description="Helical" evidence="1">
    <location>
        <begin position="34"/>
        <end position="58"/>
    </location>
</feature>